<dbReference type="EMBL" id="ML119710">
    <property type="protein sequence ID" value="RPA78514.1"/>
    <property type="molecule type" value="Genomic_DNA"/>
</dbReference>
<evidence type="ECO:0000313" key="1">
    <source>
        <dbReference type="EMBL" id="RPA78514.1"/>
    </source>
</evidence>
<dbReference type="Proteomes" id="UP000275078">
    <property type="component" value="Unassembled WGS sequence"/>
</dbReference>
<dbReference type="AlphaFoldDB" id="A0A3N4I9S9"/>
<proteinExistence type="predicted"/>
<accession>A0A3N4I9S9</accession>
<protein>
    <submittedName>
        <fullName evidence="1">Uncharacterized protein</fullName>
    </submittedName>
</protein>
<name>A0A3N4I9S9_ASCIM</name>
<evidence type="ECO:0000313" key="2">
    <source>
        <dbReference type="Proteomes" id="UP000275078"/>
    </source>
</evidence>
<gene>
    <name evidence="1" type="ORF">BJ508DRAFT_329139</name>
</gene>
<sequence length="336" mass="37731">MDDDDDSGTAVCLFNLPEGEVANGTWTLRVQIDTISAKYAALGPYRPTLHSTGIYQIGRLQRQASDDQETSEMAYRPLTHLFIIEKLNFIHQTTAGDRGAYRKVEELVIVRDKVFWARCSWTRLEGTILHGEMKGFRIFGARVDTTNPRNHTYNDTNEDAPDLTPYLKSITAADRARWRTMLQPLSPRQVRIPGNFTGGFHRATYNYRIQKYPNSASIGTSGHTTGIVSYSFIEDLAFPGAIPSAGIRVKFIHHVPSTVLRNPTRPYESSVALESLEHEPAAILGWVRKVEAGILEGSVEEETFIGTILEVHLTGRKVNGRRTWEGLVSFQHLSDD</sequence>
<reference evidence="1 2" key="1">
    <citation type="journal article" date="2018" name="Nat. Ecol. Evol.">
        <title>Pezizomycetes genomes reveal the molecular basis of ectomycorrhizal truffle lifestyle.</title>
        <authorList>
            <person name="Murat C."/>
            <person name="Payen T."/>
            <person name="Noel B."/>
            <person name="Kuo A."/>
            <person name="Morin E."/>
            <person name="Chen J."/>
            <person name="Kohler A."/>
            <person name="Krizsan K."/>
            <person name="Balestrini R."/>
            <person name="Da Silva C."/>
            <person name="Montanini B."/>
            <person name="Hainaut M."/>
            <person name="Levati E."/>
            <person name="Barry K.W."/>
            <person name="Belfiori B."/>
            <person name="Cichocki N."/>
            <person name="Clum A."/>
            <person name="Dockter R.B."/>
            <person name="Fauchery L."/>
            <person name="Guy J."/>
            <person name="Iotti M."/>
            <person name="Le Tacon F."/>
            <person name="Lindquist E.A."/>
            <person name="Lipzen A."/>
            <person name="Malagnac F."/>
            <person name="Mello A."/>
            <person name="Molinier V."/>
            <person name="Miyauchi S."/>
            <person name="Poulain J."/>
            <person name="Riccioni C."/>
            <person name="Rubini A."/>
            <person name="Sitrit Y."/>
            <person name="Splivallo R."/>
            <person name="Traeger S."/>
            <person name="Wang M."/>
            <person name="Zifcakova L."/>
            <person name="Wipf D."/>
            <person name="Zambonelli A."/>
            <person name="Paolocci F."/>
            <person name="Nowrousian M."/>
            <person name="Ottonello S."/>
            <person name="Baldrian P."/>
            <person name="Spatafora J.W."/>
            <person name="Henrissat B."/>
            <person name="Nagy L.G."/>
            <person name="Aury J.M."/>
            <person name="Wincker P."/>
            <person name="Grigoriev I.V."/>
            <person name="Bonfante P."/>
            <person name="Martin F.M."/>
        </authorList>
    </citation>
    <scope>NUCLEOTIDE SEQUENCE [LARGE SCALE GENOMIC DNA]</scope>
    <source>
        <strain evidence="1 2">RN42</strain>
    </source>
</reference>
<keyword evidence="2" id="KW-1185">Reference proteome</keyword>
<organism evidence="1 2">
    <name type="scientific">Ascobolus immersus RN42</name>
    <dbReference type="NCBI Taxonomy" id="1160509"/>
    <lineage>
        <taxon>Eukaryota</taxon>
        <taxon>Fungi</taxon>
        <taxon>Dikarya</taxon>
        <taxon>Ascomycota</taxon>
        <taxon>Pezizomycotina</taxon>
        <taxon>Pezizomycetes</taxon>
        <taxon>Pezizales</taxon>
        <taxon>Ascobolaceae</taxon>
        <taxon>Ascobolus</taxon>
    </lineage>
</organism>